<dbReference type="GO" id="GO:0050832">
    <property type="term" value="P:defense response to fungus"/>
    <property type="evidence" value="ECO:0007669"/>
    <property type="project" value="InterPro"/>
</dbReference>
<dbReference type="GO" id="GO:0004540">
    <property type="term" value="F:RNA nuclease activity"/>
    <property type="evidence" value="ECO:0007669"/>
    <property type="project" value="InterPro"/>
</dbReference>
<dbReference type="Gene3D" id="2.40.40.10">
    <property type="entry name" value="RlpA-like domain"/>
    <property type="match status" value="1"/>
</dbReference>
<dbReference type="PANTHER" id="PTHR46351">
    <property type="entry name" value="WOUND-INDUCED PROTEIN WIN2"/>
    <property type="match status" value="1"/>
</dbReference>
<keyword evidence="1" id="KW-1015">Disulfide bond</keyword>
<evidence type="ECO:0000256" key="1">
    <source>
        <dbReference type="ARBA" id="ARBA00023157"/>
    </source>
</evidence>
<dbReference type="AlphaFoldDB" id="A0A392P4Q7"/>
<dbReference type="InterPro" id="IPR001153">
    <property type="entry name" value="Barwin_dom"/>
</dbReference>
<dbReference type="PRINTS" id="PR00602">
    <property type="entry name" value="BARWIN"/>
</dbReference>
<dbReference type="PROSITE" id="PS51174">
    <property type="entry name" value="BARWIN_3"/>
    <property type="match status" value="1"/>
</dbReference>
<feature type="non-terminal residue" evidence="4">
    <location>
        <position position="127"/>
    </location>
</feature>
<evidence type="ECO:0000313" key="5">
    <source>
        <dbReference type="Proteomes" id="UP000265520"/>
    </source>
</evidence>
<comment type="caution">
    <text evidence="4">The sequence shown here is derived from an EMBL/GenBank/DDBJ whole genome shotgun (WGS) entry which is preliminary data.</text>
</comment>
<feature type="chain" id="PRO_5017383290" evidence="2">
    <location>
        <begin position="23"/>
        <end position="127"/>
    </location>
</feature>
<reference evidence="4 5" key="1">
    <citation type="journal article" date="2018" name="Front. Plant Sci.">
        <title>Red Clover (Trifolium pratense) and Zigzag Clover (T. medium) - A Picture of Genomic Similarities and Differences.</title>
        <authorList>
            <person name="Dluhosova J."/>
            <person name="Istvanek J."/>
            <person name="Nedelnik J."/>
            <person name="Repkova J."/>
        </authorList>
    </citation>
    <scope>NUCLEOTIDE SEQUENCE [LARGE SCALE GENOMIC DNA]</scope>
    <source>
        <strain evidence="5">cv. 10/8</strain>
        <tissue evidence="4">Leaf</tissue>
    </source>
</reference>
<feature type="signal peptide" evidence="2">
    <location>
        <begin position="1"/>
        <end position="22"/>
    </location>
</feature>
<evidence type="ECO:0000259" key="3">
    <source>
        <dbReference type="PROSITE" id="PS51174"/>
    </source>
</evidence>
<dbReference type="EMBL" id="LXQA010063870">
    <property type="protein sequence ID" value="MCI07018.1"/>
    <property type="molecule type" value="Genomic_DNA"/>
</dbReference>
<protein>
    <submittedName>
        <fullName evidence="4">Pathogenesis-related protein PR-4-like</fullName>
    </submittedName>
</protein>
<dbReference type="Proteomes" id="UP000265520">
    <property type="component" value="Unassembled WGS sequence"/>
</dbReference>
<feature type="domain" description="Barwin" evidence="3">
    <location>
        <begin position="23"/>
        <end position="127"/>
    </location>
</feature>
<dbReference type="InterPro" id="IPR044301">
    <property type="entry name" value="PR4"/>
</dbReference>
<proteinExistence type="predicted"/>
<accession>A0A392P4Q7</accession>
<dbReference type="InterPro" id="IPR018226">
    <property type="entry name" value="Barwin_CS"/>
</dbReference>
<dbReference type="Pfam" id="PF00967">
    <property type="entry name" value="Barwin"/>
    <property type="match status" value="1"/>
</dbReference>
<keyword evidence="5" id="KW-1185">Reference proteome</keyword>
<sequence>MSKQLFLLDKLLIFCVLALASAQSANNVRATYQNYNPQYIKWNLWTSDTYCAAQDGNKSLAWRSKYDWAAFCGPVGPTGTAACGKCLKVTNGENVNMSSVTIRIVDKCGNGGLDLDIGVFKKLDSSG</sequence>
<evidence type="ECO:0000256" key="2">
    <source>
        <dbReference type="SAM" id="SignalP"/>
    </source>
</evidence>
<dbReference type="InterPro" id="IPR036908">
    <property type="entry name" value="RlpA-like_sf"/>
</dbReference>
<dbReference type="PROSITE" id="PS00771">
    <property type="entry name" value="BARWIN_1"/>
    <property type="match status" value="1"/>
</dbReference>
<dbReference type="SUPFAM" id="SSF50685">
    <property type="entry name" value="Barwin-like endoglucanases"/>
    <property type="match status" value="1"/>
</dbReference>
<name>A0A392P4Q7_9FABA</name>
<evidence type="ECO:0000313" key="4">
    <source>
        <dbReference type="EMBL" id="MCI07018.1"/>
    </source>
</evidence>
<keyword evidence="2" id="KW-0732">Signal</keyword>
<dbReference type="PANTHER" id="PTHR46351:SF19">
    <property type="entry name" value="CHITINASE"/>
    <property type="match status" value="1"/>
</dbReference>
<organism evidence="4 5">
    <name type="scientific">Trifolium medium</name>
    <dbReference type="NCBI Taxonomy" id="97028"/>
    <lineage>
        <taxon>Eukaryota</taxon>
        <taxon>Viridiplantae</taxon>
        <taxon>Streptophyta</taxon>
        <taxon>Embryophyta</taxon>
        <taxon>Tracheophyta</taxon>
        <taxon>Spermatophyta</taxon>
        <taxon>Magnoliopsida</taxon>
        <taxon>eudicotyledons</taxon>
        <taxon>Gunneridae</taxon>
        <taxon>Pentapetalae</taxon>
        <taxon>rosids</taxon>
        <taxon>fabids</taxon>
        <taxon>Fabales</taxon>
        <taxon>Fabaceae</taxon>
        <taxon>Papilionoideae</taxon>
        <taxon>50 kb inversion clade</taxon>
        <taxon>NPAAA clade</taxon>
        <taxon>Hologalegina</taxon>
        <taxon>IRL clade</taxon>
        <taxon>Trifolieae</taxon>
        <taxon>Trifolium</taxon>
    </lineage>
</organism>
<dbReference type="GO" id="GO:0042742">
    <property type="term" value="P:defense response to bacterium"/>
    <property type="evidence" value="ECO:0007669"/>
    <property type="project" value="InterPro"/>
</dbReference>